<dbReference type="PROSITE" id="PS50928">
    <property type="entry name" value="ABC_TM1"/>
    <property type="match status" value="1"/>
</dbReference>
<evidence type="ECO:0000256" key="5">
    <source>
        <dbReference type="ARBA" id="ARBA00022989"/>
    </source>
</evidence>
<dbReference type="SUPFAM" id="SSF161098">
    <property type="entry name" value="MetI-like"/>
    <property type="match status" value="1"/>
</dbReference>
<dbReference type="InterPro" id="IPR000515">
    <property type="entry name" value="MetI-like"/>
</dbReference>
<dbReference type="Gene3D" id="1.10.3720.10">
    <property type="entry name" value="MetI-like"/>
    <property type="match status" value="1"/>
</dbReference>
<evidence type="ECO:0000256" key="7">
    <source>
        <dbReference type="RuleBase" id="RU363032"/>
    </source>
</evidence>
<comment type="similarity">
    <text evidence="7">Belongs to the binding-protein-dependent transport system permease family.</text>
</comment>
<accession>A0A1Y2MUA2</accession>
<evidence type="ECO:0000256" key="2">
    <source>
        <dbReference type="ARBA" id="ARBA00022448"/>
    </source>
</evidence>
<evidence type="ECO:0000256" key="1">
    <source>
        <dbReference type="ARBA" id="ARBA00004651"/>
    </source>
</evidence>
<evidence type="ECO:0000256" key="4">
    <source>
        <dbReference type="ARBA" id="ARBA00022692"/>
    </source>
</evidence>
<feature type="transmembrane region" description="Helical" evidence="7">
    <location>
        <begin position="246"/>
        <end position="271"/>
    </location>
</feature>
<dbReference type="PANTHER" id="PTHR43386:SF25">
    <property type="entry name" value="PEPTIDE ABC TRANSPORTER PERMEASE PROTEIN"/>
    <property type="match status" value="1"/>
</dbReference>
<dbReference type="Pfam" id="PF00528">
    <property type="entry name" value="BPD_transp_1"/>
    <property type="match status" value="1"/>
</dbReference>
<dbReference type="GO" id="GO:0055085">
    <property type="term" value="P:transmembrane transport"/>
    <property type="evidence" value="ECO:0007669"/>
    <property type="project" value="InterPro"/>
</dbReference>
<evidence type="ECO:0000313" key="9">
    <source>
        <dbReference type="EMBL" id="OSY38367.1"/>
    </source>
</evidence>
<organism evidence="9 10">
    <name type="scientific">Pseudonocardia autotrophica</name>
    <name type="common">Amycolata autotrophica</name>
    <name type="synonym">Nocardia autotrophica</name>
    <dbReference type="NCBI Taxonomy" id="2074"/>
    <lineage>
        <taxon>Bacteria</taxon>
        <taxon>Bacillati</taxon>
        <taxon>Actinomycetota</taxon>
        <taxon>Actinomycetes</taxon>
        <taxon>Pseudonocardiales</taxon>
        <taxon>Pseudonocardiaceae</taxon>
        <taxon>Pseudonocardia</taxon>
    </lineage>
</organism>
<dbReference type="GO" id="GO:0005886">
    <property type="term" value="C:plasma membrane"/>
    <property type="evidence" value="ECO:0007669"/>
    <property type="project" value="UniProtKB-SubCell"/>
</dbReference>
<feature type="transmembrane region" description="Helical" evidence="7">
    <location>
        <begin position="84"/>
        <end position="109"/>
    </location>
</feature>
<dbReference type="STRING" id="2074.BG845_04128"/>
<feature type="transmembrane region" description="Helical" evidence="7">
    <location>
        <begin position="130"/>
        <end position="156"/>
    </location>
</feature>
<dbReference type="InterPro" id="IPR050366">
    <property type="entry name" value="BP-dependent_transpt_permease"/>
</dbReference>
<comment type="caution">
    <text evidence="9">The sequence shown here is derived from an EMBL/GenBank/DDBJ whole genome shotgun (WGS) entry which is preliminary data.</text>
</comment>
<name>A0A1Y2MUA2_PSEAH</name>
<evidence type="ECO:0000256" key="6">
    <source>
        <dbReference type="ARBA" id="ARBA00023136"/>
    </source>
</evidence>
<dbReference type="PANTHER" id="PTHR43386">
    <property type="entry name" value="OLIGOPEPTIDE TRANSPORT SYSTEM PERMEASE PROTEIN APPC"/>
    <property type="match status" value="1"/>
</dbReference>
<keyword evidence="2 7" id="KW-0813">Transport</keyword>
<keyword evidence="3" id="KW-1003">Cell membrane</keyword>
<protein>
    <submittedName>
        <fullName evidence="9">Glutathione transport system permease protein GsiD</fullName>
    </submittedName>
</protein>
<keyword evidence="5 7" id="KW-1133">Transmembrane helix</keyword>
<keyword evidence="10" id="KW-1185">Reference proteome</keyword>
<dbReference type="EMBL" id="MIGB01000023">
    <property type="protein sequence ID" value="OSY38367.1"/>
    <property type="molecule type" value="Genomic_DNA"/>
</dbReference>
<evidence type="ECO:0000256" key="3">
    <source>
        <dbReference type="ARBA" id="ARBA00022475"/>
    </source>
</evidence>
<keyword evidence="4 7" id="KW-0812">Transmembrane</keyword>
<dbReference type="Proteomes" id="UP000194360">
    <property type="component" value="Unassembled WGS sequence"/>
</dbReference>
<comment type="subcellular location">
    <subcellularLocation>
        <location evidence="1 7">Cell membrane</location>
        <topology evidence="1 7">Multi-pass membrane protein</topology>
    </subcellularLocation>
</comment>
<dbReference type="CDD" id="cd06261">
    <property type="entry name" value="TM_PBP2"/>
    <property type="match status" value="1"/>
</dbReference>
<evidence type="ECO:0000259" key="8">
    <source>
        <dbReference type="PROSITE" id="PS50928"/>
    </source>
</evidence>
<feature type="transmembrane region" description="Helical" evidence="7">
    <location>
        <begin position="21"/>
        <end position="42"/>
    </location>
</feature>
<sequence length="286" mass="29302">MTGPQRTDPPAATASRRLNTGIIVGGGLVALAVLAALVSLVWTPHDPLPVVAADRLLTPGDGYLLGTDPYGRDVLSLLMYGARISLLVGVVAVAMAVVIGVPVGVCAGMNGGRVDQLLMRINDVALAFPALLLAIVLGAVFGAGVGTAMIALGIGAAPSFARVSRSGTLQVMSREYVTAARAAGRGGLFVAVRHVLPNISGLVIVQSSVAFAIAVLSEAALSYLGFGTTPPTPSWGRMLQESQSYLASAPHLVVWPGLAIALTVLGLNLFGDGLRDHLDPRMEAGR</sequence>
<feature type="domain" description="ABC transmembrane type-1" evidence="8">
    <location>
        <begin position="82"/>
        <end position="271"/>
    </location>
</feature>
<proteinExistence type="inferred from homology"/>
<dbReference type="InterPro" id="IPR035906">
    <property type="entry name" value="MetI-like_sf"/>
</dbReference>
<keyword evidence="6 7" id="KW-0472">Membrane</keyword>
<dbReference type="AlphaFoldDB" id="A0A1Y2MUA2"/>
<feature type="transmembrane region" description="Helical" evidence="7">
    <location>
        <begin position="203"/>
        <end position="226"/>
    </location>
</feature>
<evidence type="ECO:0000313" key="10">
    <source>
        <dbReference type="Proteomes" id="UP000194360"/>
    </source>
</evidence>
<gene>
    <name evidence="9" type="primary">gsiD_7</name>
    <name evidence="9" type="ORF">BG845_04128</name>
</gene>
<reference evidence="9 10" key="1">
    <citation type="submission" date="2016-09" db="EMBL/GenBank/DDBJ databases">
        <title>Pseudonocardia autotrophica DSM535, a candidate organism with high potential of specific P450 cytochromes.</title>
        <authorList>
            <person name="Grumaz C."/>
            <person name="Vainshtein Y."/>
            <person name="Kirstahler P."/>
            <person name="Sohn K."/>
        </authorList>
    </citation>
    <scope>NUCLEOTIDE SEQUENCE [LARGE SCALE GENOMIC DNA]</scope>
    <source>
        <strain evidence="9 10">DSM 535</strain>
    </source>
</reference>